<sequence length="371" mass="41553">MRAPNNLWNFTVFIYVCNKEKRRTLVRVVAGKFWNVRAPSTGLDFHNYAHTQGHTIARRRTEMASHSSFYQGTKRISPLKIRNPSILPSQIMPSPTGAPFNFAEMPWSYGMKPGQVMEFNAVIRPSPITGPPSPIPQMPSGSSPPSFGPAPVSFLPELRKRKPDPDVIPIPSKQFLTEEVMSSHFNNLHLSTEYTAHDIRTQASTADPRAHSSREEDMLLGDAGNVSDDADAYHVCMSPQELEERLKKAQRIAICEEVRRLDGRGEILPKALLQRIEKPCTALMIWQPPQERVQSVLSKVAQQLEEREREERKAMKNNNNSEAAPDSMAISDEPLPDLPDYDEDLDFEPDGSGAGWPQGSAPDPATMDVEM</sequence>
<dbReference type="AlphaFoldDB" id="A0A182UWI1"/>
<dbReference type="PANTHER" id="PTHR16246:SF2">
    <property type="entry name" value="HOST CELL FACTOR C1 REGULATOR 1"/>
    <property type="match status" value="1"/>
</dbReference>
<proteinExistence type="predicted"/>
<evidence type="ECO:0000313" key="3">
    <source>
        <dbReference type="Proteomes" id="UP000075903"/>
    </source>
</evidence>
<dbReference type="VEuPathDB" id="VectorBase:AMEM21_014582"/>
<dbReference type="InterPro" id="IPR029195">
    <property type="entry name" value="HCFC1R1"/>
</dbReference>
<protein>
    <submittedName>
        <fullName evidence="2">Uncharacterized protein</fullName>
    </submittedName>
</protein>
<evidence type="ECO:0000256" key="1">
    <source>
        <dbReference type="SAM" id="MobiDB-lite"/>
    </source>
</evidence>
<reference evidence="2" key="1">
    <citation type="submission" date="2020-05" db="UniProtKB">
        <authorList>
            <consortium name="EnsemblMetazoa"/>
        </authorList>
    </citation>
    <scope>IDENTIFICATION</scope>
    <source>
        <strain evidence="2">MAF</strain>
    </source>
</reference>
<accession>A0A182UWI1</accession>
<dbReference type="EnsemblMetazoa" id="AMEM004856-RA">
    <property type="protein sequence ID" value="AMEM004856-PA"/>
    <property type="gene ID" value="AMEM004856"/>
</dbReference>
<keyword evidence="3" id="KW-1185">Reference proteome</keyword>
<dbReference type="VEuPathDB" id="VectorBase:AMEM004856"/>
<dbReference type="Proteomes" id="UP000075903">
    <property type="component" value="Unassembled WGS sequence"/>
</dbReference>
<evidence type="ECO:0000313" key="2">
    <source>
        <dbReference type="EnsemblMetazoa" id="AMEM004856-PA"/>
    </source>
</evidence>
<organism evidence="2 3">
    <name type="scientific">Anopheles merus</name>
    <name type="common">Mosquito</name>
    <dbReference type="NCBI Taxonomy" id="30066"/>
    <lineage>
        <taxon>Eukaryota</taxon>
        <taxon>Metazoa</taxon>
        <taxon>Ecdysozoa</taxon>
        <taxon>Arthropoda</taxon>
        <taxon>Hexapoda</taxon>
        <taxon>Insecta</taxon>
        <taxon>Pterygota</taxon>
        <taxon>Neoptera</taxon>
        <taxon>Endopterygota</taxon>
        <taxon>Diptera</taxon>
        <taxon>Nematocera</taxon>
        <taxon>Culicoidea</taxon>
        <taxon>Culicidae</taxon>
        <taxon>Anophelinae</taxon>
        <taxon>Anopheles</taxon>
    </lineage>
</organism>
<feature type="compositionally biased region" description="Acidic residues" evidence="1">
    <location>
        <begin position="339"/>
        <end position="349"/>
    </location>
</feature>
<dbReference type="PANTHER" id="PTHR16246">
    <property type="entry name" value="HOST CELL FACTOR C1 REGULATOR 1"/>
    <property type="match status" value="1"/>
</dbReference>
<name>A0A182UWI1_ANOME</name>
<feature type="region of interest" description="Disordered" evidence="1">
    <location>
        <begin position="307"/>
        <end position="371"/>
    </location>
</feature>